<feature type="coiled-coil region" evidence="1">
    <location>
        <begin position="169"/>
        <end position="196"/>
    </location>
</feature>
<dbReference type="InterPro" id="IPR036775">
    <property type="entry name" value="DNA_pol_Y-fam_lit_finger_sf"/>
</dbReference>
<dbReference type="FunFam" id="3.30.1490.100:FF:000003">
    <property type="entry name" value="Polymerase (DNA directed) iota"/>
    <property type="match status" value="1"/>
</dbReference>
<dbReference type="InterPro" id="IPR043128">
    <property type="entry name" value="Rev_trsase/Diguanyl_cyclase"/>
</dbReference>
<accession>A0A8J5JZI7</accession>
<dbReference type="Pfam" id="PF11799">
    <property type="entry name" value="IMS_C"/>
    <property type="match status" value="1"/>
</dbReference>
<dbReference type="Pfam" id="PF00817">
    <property type="entry name" value="IMS"/>
    <property type="match status" value="1"/>
</dbReference>
<feature type="domain" description="UmuC" evidence="3">
    <location>
        <begin position="262"/>
        <end position="474"/>
    </location>
</feature>
<dbReference type="Gene3D" id="3.30.1490.100">
    <property type="entry name" value="DNA polymerase, Y-family, little finger domain"/>
    <property type="match status" value="1"/>
</dbReference>
<evidence type="ECO:0000256" key="2">
    <source>
        <dbReference type="SAM" id="MobiDB-lite"/>
    </source>
</evidence>
<feature type="compositionally biased region" description="Acidic residues" evidence="2">
    <location>
        <begin position="16"/>
        <end position="28"/>
    </location>
</feature>
<comment type="caution">
    <text evidence="4">The sequence shown here is derived from an EMBL/GenBank/DDBJ whole genome shotgun (WGS) entry which is preliminary data.</text>
</comment>
<dbReference type="Gene3D" id="3.40.1170.60">
    <property type="match status" value="1"/>
</dbReference>
<feature type="region of interest" description="Disordered" evidence="2">
    <location>
        <begin position="663"/>
        <end position="717"/>
    </location>
</feature>
<dbReference type="PANTHER" id="PTHR46404">
    <property type="entry name" value="DNA POLYMERASE IOTA"/>
    <property type="match status" value="1"/>
</dbReference>
<dbReference type="GO" id="GO:0003887">
    <property type="term" value="F:DNA-directed DNA polymerase activity"/>
    <property type="evidence" value="ECO:0007669"/>
    <property type="project" value="TreeGrafter"/>
</dbReference>
<evidence type="ECO:0000256" key="1">
    <source>
        <dbReference type="SAM" id="Coils"/>
    </source>
</evidence>
<dbReference type="EMBL" id="JAHLQT010025476">
    <property type="protein sequence ID" value="KAG7164320.1"/>
    <property type="molecule type" value="Genomic_DNA"/>
</dbReference>
<sequence length="955" mass="108796">MAVEGGNSHLYFPSESDNDSDLIDESDSVNEKNNDEVDTGNMTMEELLKLQEKIGTKAFRKKVVSGGPFIYNQDTKASEDNGDEVFNRANKNRPREVPMMRRAAPRMTSNDAGQKGKIKITRDPRFDDLSGKLNLNVWQGNYGFLSNRRKKEKEMLKKELKNEEDPVKKKKIKSVIQRMENQLREKERRNLENEVTRNHRREQMEALRQGKKPKHFYKNEQKLLLKAAQFEQLKKENRTREESHGEQEDEWALIPDHHQRTILHVDVDCFYAQVEMVRDPGLRDKPLGIKQKNLMVTCNYVARSLGVKKSMWLKDALEILPSLVLVDGSDLTHYRQFSSEISAVAQTFTPHVERLGLDENFIDVTDIIGDYLNNSEIEGHVFGDKDDNQVHHSDPCGCGCYTRLVAGTHIAKELRQQIYETTGITCCAGVAHNKLLAKLVSGYHKPNQQTVLFPWQVHEMMKSLNLTRSIPGIGSVTYKALEDLGISTVQQLQNSVLKLLMTKFDQETSQKLKDLSFGIDKTPVRKSGRPQSIGLEDAFRKITCITAVRVKYYTLLERLLKLLADDGRIPASLKVSVRKFDRVKRFGHRETKQVPVSSSVFTMGVKGVNEDTKSYLMNMIMGLFHKMVDTKKDFHLTLVGVGFNKFIERAQDAQAISNFFSKRTRQQTDDQNSECKDSNVTKRTKFHHSPTNRKVLESFTAESSMVSSEENSSRFSSDEDCIEENFKDIYENPALLGTHINLEELDNYKGDKEVEEVIENASETRKELISPEIKMCVSDDRSCSEKSACIRLPNGIDREVFSALPGELQQEILLASENKQNPKVVKQGKVLKPKQTNHRKSNSVNSKTIKNYFKPQVSVSFHKQSIKDEQVHSSASVQDSNSECNTHEDLKASESSCSYSVVEGLTPKLSDEKKVEAHLPDLGNPFEEESKDLVVLDTEEIADQELVEVIQNTYL</sequence>
<dbReference type="PROSITE" id="PS50173">
    <property type="entry name" value="UMUC"/>
    <property type="match status" value="1"/>
</dbReference>
<dbReference type="Gene3D" id="3.30.70.270">
    <property type="match status" value="1"/>
</dbReference>
<dbReference type="Gene3D" id="1.10.150.20">
    <property type="entry name" value="5' to 3' exonuclease, C-terminal subdomain"/>
    <property type="match status" value="1"/>
</dbReference>
<dbReference type="GO" id="GO:0003684">
    <property type="term" value="F:damaged DNA binding"/>
    <property type="evidence" value="ECO:0007669"/>
    <property type="project" value="InterPro"/>
</dbReference>
<dbReference type="Proteomes" id="UP000747542">
    <property type="component" value="Unassembled WGS sequence"/>
</dbReference>
<dbReference type="AlphaFoldDB" id="A0A8J5JZI7"/>
<protein>
    <submittedName>
        <fullName evidence="4">DNA polymerase iota-like</fullName>
    </submittedName>
</protein>
<proteinExistence type="predicted"/>
<dbReference type="InterPro" id="IPR009292">
    <property type="entry name" value="RRP36"/>
</dbReference>
<feature type="compositionally biased region" description="Polar residues" evidence="2">
    <location>
        <begin position="872"/>
        <end position="884"/>
    </location>
</feature>
<dbReference type="InterPro" id="IPR017961">
    <property type="entry name" value="DNA_pol_Y-fam_little_finger"/>
</dbReference>
<dbReference type="GO" id="GO:0006281">
    <property type="term" value="P:DNA repair"/>
    <property type="evidence" value="ECO:0007669"/>
    <property type="project" value="InterPro"/>
</dbReference>
<feature type="compositionally biased region" description="Basic residues" evidence="2">
    <location>
        <begin position="682"/>
        <end position="691"/>
    </location>
</feature>
<feature type="compositionally biased region" description="Low complexity" evidence="2">
    <location>
        <begin position="702"/>
        <end position="715"/>
    </location>
</feature>
<dbReference type="Pfam" id="PF06102">
    <property type="entry name" value="RRP36"/>
    <property type="match status" value="1"/>
</dbReference>
<evidence type="ECO:0000313" key="4">
    <source>
        <dbReference type="EMBL" id="KAG7164320.1"/>
    </source>
</evidence>
<feature type="region of interest" description="Disordered" evidence="2">
    <location>
        <begin position="870"/>
        <end position="890"/>
    </location>
</feature>
<dbReference type="InterPro" id="IPR001126">
    <property type="entry name" value="UmuC"/>
</dbReference>
<evidence type="ECO:0000313" key="5">
    <source>
        <dbReference type="Proteomes" id="UP000747542"/>
    </source>
</evidence>
<dbReference type="FunFam" id="3.40.1170.60:FF:000006">
    <property type="entry name" value="DNA polymerase iota"/>
    <property type="match status" value="1"/>
</dbReference>
<dbReference type="PANTHER" id="PTHR46404:SF1">
    <property type="entry name" value="DNA POLYMERASE IOTA"/>
    <property type="match status" value="1"/>
</dbReference>
<gene>
    <name evidence="4" type="primary">POLI-L</name>
    <name evidence="4" type="ORF">Hamer_G003487</name>
</gene>
<organism evidence="4 5">
    <name type="scientific">Homarus americanus</name>
    <name type="common">American lobster</name>
    <dbReference type="NCBI Taxonomy" id="6706"/>
    <lineage>
        <taxon>Eukaryota</taxon>
        <taxon>Metazoa</taxon>
        <taxon>Ecdysozoa</taxon>
        <taxon>Arthropoda</taxon>
        <taxon>Crustacea</taxon>
        <taxon>Multicrustacea</taxon>
        <taxon>Malacostraca</taxon>
        <taxon>Eumalacostraca</taxon>
        <taxon>Eucarida</taxon>
        <taxon>Decapoda</taxon>
        <taxon>Pleocyemata</taxon>
        <taxon>Astacidea</taxon>
        <taxon>Nephropoidea</taxon>
        <taxon>Nephropidae</taxon>
        <taxon>Homarus</taxon>
    </lineage>
</organism>
<keyword evidence="5" id="KW-1185">Reference proteome</keyword>
<dbReference type="GO" id="GO:0019985">
    <property type="term" value="P:translesion synthesis"/>
    <property type="evidence" value="ECO:0007669"/>
    <property type="project" value="TreeGrafter"/>
</dbReference>
<dbReference type="InterPro" id="IPR043502">
    <property type="entry name" value="DNA/RNA_pol_sf"/>
</dbReference>
<dbReference type="SUPFAM" id="SSF100879">
    <property type="entry name" value="Lesion bypass DNA polymerase (Y-family), little finger domain"/>
    <property type="match status" value="1"/>
</dbReference>
<keyword evidence="1" id="KW-0175">Coiled coil</keyword>
<dbReference type="SUPFAM" id="SSF56672">
    <property type="entry name" value="DNA/RNA polymerases"/>
    <property type="match status" value="1"/>
</dbReference>
<evidence type="ECO:0000259" key="3">
    <source>
        <dbReference type="PROSITE" id="PS50173"/>
    </source>
</evidence>
<feature type="region of interest" description="Disordered" evidence="2">
    <location>
        <begin position="1"/>
        <end position="42"/>
    </location>
</feature>
<reference evidence="4" key="1">
    <citation type="journal article" date="2021" name="Sci. Adv.">
        <title>The American lobster genome reveals insights on longevity, neural, and immune adaptations.</title>
        <authorList>
            <person name="Polinski J.M."/>
            <person name="Zimin A.V."/>
            <person name="Clark K.F."/>
            <person name="Kohn A.B."/>
            <person name="Sadowski N."/>
            <person name="Timp W."/>
            <person name="Ptitsyn A."/>
            <person name="Khanna P."/>
            <person name="Romanova D.Y."/>
            <person name="Williams P."/>
            <person name="Greenwood S.J."/>
            <person name="Moroz L.L."/>
            <person name="Walt D.R."/>
            <person name="Bodnar A.G."/>
        </authorList>
    </citation>
    <scope>NUCLEOTIDE SEQUENCE</scope>
    <source>
        <strain evidence="4">GMGI-L3</strain>
    </source>
</reference>
<name>A0A8J5JZI7_HOMAM</name>
<dbReference type="Gene3D" id="6.10.250.1630">
    <property type="match status" value="1"/>
</dbReference>